<keyword evidence="2" id="KW-1185">Reference proteome</keyword>
<protein>
    <submittedName>
        <fullName evidence="1">Uncharacterized protein</fullName>
    </submittedName>
</protein>
<organism evidence="1 2">
    <name type="scientific">Phakopsora pachyrhizi</name>
    <name type="common">Asian soybean rust disease fungus</name>
    <dbReference type="NCBI Taxonomy" id="170000"/>
    <lineage>
        <taxon>Eukaryota</taxon>
        <taxon>Fungi</taxon>
        <taxon>Dikarya</taxon>
        <taxon>Basidiomycota</taxon>
        <taxon>Pucciniomycotina</taxon>
        <taxon>Pucciniomycetes</taxon>
        <taxon>Pucciniales</taxon>
        <taxon>Phakopsoraceae</taxon>
        <taxon>Phakopsora</taxon>
    </lineage>
</organism>
<evidence type="ECO:0000313" key="2">
    <source>
        <dbReference type="Proteomes" id="UP001153365"/>
    </source>
</evidence>
<name>A0AAV0BDB2_PHAPC</name>
<evidence type="ECO:0000313" key="1">
    <source>
        <dbReference type="EMBL" id="CAH7684056.1"/>
    </source>
</evidence>
<dbReference type="EMBL" id="CALTRL010005140">
    <property type="protein sequence ID" value="CAH7684056.1"/>
    <property type="molecule type" value="Genomic_DNA"/>
</dbReference>
<dbReference type="AlphaFoldDB" id="A0AAV0BDB2"/>
<reference evidence="1" key="1">
    <citation type="submission" date="2022-06" db="EMBL/GenBank/DDBJ databases">
        <authorList>
            <consortium name="SYNGENTA / RWTH Aachen University"/>
        </authorList>
    </citation>
    <scope>NUCLEOTIDE SEQUENCE</scope>
</reference>
<gene>
    <name evidence="1" type="ORF">PPACK8108_LOCUS18000</name>
</gene>
<accession>A0AAV0BDB2</accession>
<sequence>MESGINNLNVSRKALAMSQAKSADALSSSSDATTSWSSRFAPGINSSAVAHGLCGGGTSNPSLASPITFSPVVEVAVGAVSEDQATITLLSSLTEAQAGTGLRGIDQPAPVNCPNPYLIGTSCLPDQVNLRKTDSNRLKKEPCLSPFSVMGVDNQTSTDDLRSTKADSYYNSFTNPSSSSNCNPPPGRCGTKADYLLQRKADRERWLEGKTRGDNTSKSGASLKLPSEMAYNRTEKKAQDTCALWWLEKRWEL</sequence>
<comment type="caution">
    <text evidence="1">The sequence shown here is derived from an EMBL/GenBank/DDBJ whole genome shotgun (WGS) entry which is preliminary data.</text>
</comment>
<dbReference type="Proteomes" id="UP001153365">
    <property type="component" value="Unassembled WGS sequence"/>
</dbReference>
<proteinExistence type="predicted"/>